<proteinExistence type="predicted"/>
<evidence type="ECO:0000313" key="2">
    <source>
        <dbReference type="EMBL" id="RJK93379.1"/>
    </source>
</evidence>
<protein>
    <submittedName>
        <fullName evidence="2">Alkaline phosphatase</fullName>
    </submittedName>
</protein>
<organism evidence="2 3">
    <name type="scientific">Vallicoccus soli</name>
    <dbReference type="NCBI Taxonomy" id="2339232"/>
    <lineage>
        <taxon>Bacteria</taxon>
        <taxon>Bacillati</taxon>
        <taxon>Actinomycetota</taxon>
        <taxon>Actinomycetes</taxon>
        <taxon>Motilibacterales</taxon>
        <taxon>Vallicoccaceae</taxon>
        <taxon>Vallicoccus</taxon>
    </lineage>
</organism>
<keyword evidence="1" id="KW-0732">Signal</keyword>
<keyword evidence="3" id="KW-1185">Reference proteome</keyword>
<feature type="non-terminal residue" evidence="2">
    <location>
        <position position="62"/>
    </location>
</feature>
<comment type="caution">
    <text evidence="2">The sequence shown here is derived from an EMBL/GenBank/DDBJ whole genome shotgun (WGS) entry which is preliminary data.</text>
</comment>
<dbReference type="PROSITE" id="PS51318">
    <property type="entry name" value="TAT"/>
    <property type="match status" value="1"/>
</dbReference>
<gene>
    <name evidence="2" type="ORF">D5H78_16235</name>
</gene>
<feature type="signal peptide" evidence="1">
    <location>
        <begin position="1"/>
        <end position="37"/>
    </location>
</feature>
<evidence type="ECO:0000313" key="3">
    <source>
        <dbReference type="Proteomes" id="UP000265614"/>
    </source>
</evidence>
<dbReference type="AlphaFoldDB" id="A0A3A3ZED4"/>
<evidence type="ECO:0000256" key="1">
    <source>
        <dbReference type="SAM" id="SignalP"/>
    </source>
</evidence>
<accession>A0A3A3ZED4</accession>
<name>A0A3A3ZED4_9ACTN</name>
<dbReference type="EMBL" id="QZEZ01000009">
    <property type="protein sequence ID" value="RJK93379.1"/>
    <property type="molecule type" value="Genomic_DNA"/>
</dbReference>
<dbReference type="InterPro" id="IPR006311">
    <property type="entry name" value="TAT_signal"/>
</dbReference>
<reference evidence="2 3" key="1">
    <citation type="submission" date="2018-09" db="EMBL/GenBank/DDBJ databases">
        <title>YIM 75000 draft genome.</title>
        <authorList>
            <person name="Tang S."/>
            <person name="Feng Y."/>
        </authorList>
    </citation>
    <scope>NUCLEOTIDE SEQUENCE [LARGE SCALE GENOMIC DNA]</scope>
    <source>
        <strain evidence="2 3">YIM 75000</strain>
    </source>
</reference>
<dbReference type="Proteomes" id="UP000265614">
    <property type="component" value="Unassembled WGS sequence"/>
</dbReference>
<feature type="chain" id="PRO_5017427851" evidence="1">
    <location>
        <begin position="38"/>
        <end position="62"/>
    </location>
</feature>
<sequence length="62" mass="5762">MQQTPLPALSRRGFLVAGAGAAGAAALGAGASTPATAAAGAGARSRRLVGDPFTLGVASGDP</sequence>